<dbReference type="SUPFAM" id="SSF102114">
    <property type="entry name" value="Radical SAM enzymes"/>
    <property type="match status" value="1"/>
</dbReference>
<keyword evidence="1" id="KW-0479">Metal-binding</keyword>
<dbReference type="Gene3D" id="3.80.30.30">
    <property type="match status" value="1"/>
</dbReference>
<evidence type="ECO:0000256" key="1">
    <source>
        <dbReference type="ARBA" id="ARBA00022723"/>
    </source>
</evidence>
<dbReference type="SFLD" id="SFLDG01084">
    <property type="entry name" value="Uncharacterised_Radical_SAM_Su"/>
    <property type="match status" value="1"/>
</dbReference>
<dbReference type="NCBIfam" id="NF033668">
    <property type="entry name" value="rSAM_PA0069"/>
    <property type="match status" value="1"/>
</dbReference>
<dbReference type="AlphaFoldDB" id="R9GVX3"/>
<keyword evidence="2" id="KW-0408">Iron</keyword>
<name>R9GVX3_9SPHI</name>
<dbReference type="InterPro" id="IPR040086">
    <property type="entry name" value="MJ0683-like"/>
</dbReference>
<dbReference type="EMBL" id="AQPN01000038">
    <property type="protein sequence ID" value="EOR95901.1"/>
    <property type="molecule type" value="Genomic_DNA"/>
</dbReference>
<dbReference type="InterPro" id="IPR007197">
    <property type="entry name" value="rSAM"/>
</dbReference>
<reference evidence="5 6" key="1">
    <citation type="journal article" date="2013" name="Genome Announc.">
        <title>Draft Genome Sequence of Arcticibacter svalbardensis Strain MN12-7T, a Member of the Family Sphingobacteriaceae Isolated from an Arctic Soil Sample.</title>
        <authorList>
            <person name="Shivaji S."/>
            <person name="Ara S."/>
            <person name="Prasad S."/>
            <person name="Manasa B.P."/>
            <person name="Begum Z."/>
            <person name="Singh A."/>
            <person name="Kumar Pinnaka A."/>
        </authorList>
    </citation>
    <scope>NUCLEOTIDE SEQUENCE [LARGE SCALE GENOMIC DNA]</scope>
    <source>
        <strain evidence="5 6">MN12-7</strain>
    </source>
</reference>
<dbReference type="RefSeq" id="WP_016194159.1">
    <property type="nucleotide sequence ID" value="NZ_AQPN01000038.1"/>
</dbReference>
<dbReference type="eggNOG" id="COG1533">
    <property type="taxonomic scope" value="Bacteria"/>
</dbReference>
<evidence type="ECO:0000313" key="6">
    <source>
        <dbReference type="Proteomes" id="UP000014174"/>
    </source>
</evidence>
<dbReference type="GO" id="GO:0051536">
    <property type="term" value="F:iron-sulfur cluster binding"/>
    <property type="evidence" value="ECO:0007669"/>
    <property type="project" value="UniProtKB-KW"/>
</dbReference>
<gene>
    <name evidence="5" type="ORF">ADIARSV_0914</name>
</gene>
<organism evidence="5 6">
    <name type="scientific">Arcticibacter svalbardensis MN12-7</name>
    <dbReference type="NCBI Taxonomy" id="1150600"/>
    <lineage>
        <taxon>Bacteria</taxon>
        <taxon>Pseudomonadati</taxon>
        <taxon>Bacteroidota</taxon>
        <taxon>Sphingobacteriia</taxon>
        <taxon>Sphingobacteriales</taxon>
        <taxon>Sphingobacteriaceae</taxon>
        <taxon>Arcticibacter</taxon>
    </lineage>
</organism>
<dbReference type="InterPro" id="IPR006638">
    <property type="entry name" value="Elp3/MiaA/NifB-like_rSAM"/>
</dbReference>
<dbReference type="STRING" id="1150600.ADIARSV_0914"/>
<dbReference type="OrthoDB" id="9785699at2"/>
<dbReference type="Pfam" id="PF04055">
    <property type="entry name" value="Radical_SAM"/>
    <property type="match status" value="1"/>
</dbReference>
<evidence type="ECO:0000256" key="3">
    <source>
        <dbReference type="ARBA" id="ARBA00023014"/>
    </source>
</evidence>
<evidence type="ECO:0000256" key="2">
    <source>
        <dbReference type="ARBA" id="ARBA00023004"/>
    </source>
</evidence>
<accession>R9GVX3</accession>
<proteinExistence type="predicted"/>
<dbReference type="CDD" id="cd01335">
    <property type="entry name" value="Radical_SAM"/>
    <property type="match status" value="1"/>
</dbReference>
<dbReference type="PANTHER" id="PTHR43432">
    <property type="entry name" value="SLR0285 PROTEIN"/>
    <property type="match status" value="1"/>
</dbReference>
<protein>
    <submittedName>
        <fullName evidence="5">Radical SAM domain protein</fullName>
    </submittedName>
</protein>
<dbReference type="Proteomes" id="UP000014174">
    <property type="component" value="Unassembled WGS sequence"/>
</dbReference>
<evidence type="ECO:0000259" key="4">
    <source>
        <dbReference type="SMART" id="SM00729"/>
    </source>
</evidence>
<dbReference type="SFLD" id="SFLDS00029">
    <property type="entry name" value="Radical_SAM"/>
    <property type="match status" value="1"/>
</dbReference>
<keyword evidence="3" id="KW-0411">Iron-sulfur</keyword>
<dbReference type="GO" id="GO:0003824">
    <property type="term" value="F:catalytic activity"/>
    <property type="evidence" value="ECO:0007669"/>
    <property type="project" value="InterPro"/>
</dbReference>
<dbReference type="PATRIC" id="fig|1150600.3.peg.897"/>
<dbReference type="SMART" id="SM00729">
    <property type="entry name" value="Elp3"/>
    <property type="match status" value="1"/>
</dbReference>
<sequence>MPHENNDHYFKGRGAQINTHNRFSKTKYVTEHIEGLDEEMYENSATQLIETFPKTIVSRSESPDVGFNYSINPYQGCEHGCLYCYARNSHEYWGFSAGLDFERKIIVKRNAVALLETFLNKPGYQPEPIMLSGNTDCYQPVERKLGITRELLKTFLKYRHPVGLISKNNLIVRDADILQELASLNLVHVAITINSLNESLRQKMEPRTVTANSRLKVIRCLSALGVPVRLMVAPIVPGLNSDEIPTLIKRAAEEGAKAASFTLIRLNGMIAEVFTDWIQKAYPDRANKVLNMIAECHGGKLNDSRWGTRMRGEGKIAESIHTLFALSVKRYMPDNGLPGYNLSHFIPASGKQTSMFGEG</sequence>
<dbReference type="GO" id="GO:0046872">
    <property type="term" value="F:metal ion binding"/>
    <property type="evidence" value="ECO:0007669"/>
    <property type="project" value="UniProtKB-KW"/>
</dbReference>
<evidence type="ECO:0000313" key="5">
    <source>
        <dbReference type="EMBL" id="EOR95901.1"/>
    </source>
</evidence>
<dbReference type="PANTHER" id="PTHR43432:SF3">
    <property type="entry name" value="SLR0285 PROTEIN"/>
    <property type="match status" value="1"/>
</dbReference>
<comment type="caution">
    <text evidence="5">The sequence shown here is derived from an EMBL/GenBank/DDBJ whole genome shotgun (WGS) entry which is preliminary data.</text>
</comment>
<dbReference type="InterPro" id="IPR058240">
    <property type="entry name" value="rSAM_sf"/>
</dbReference>
<keyword evidence="6" id="KW-1185">Reference proteome</keyword>
<feature type="domain" description="Elp3/MiaA/NifB-like radical SAM core" evidence="4">
    <location>
        <begin position="67"/>
        <end position="295"/>
    </location>
</feature>